<dbReference type="RefSeq" id="WP_194311642.1">
    <property type="nucleotide sequence ID" value="NZ_JADHEC010000012.1"/>
</dbReference>
<organism evidence="2 3">
    <name type="scientific">Flavobacterium soyangense</name>
    <dbReference type="NCBI Taxonomy" id="2023265"/>
    <lineage>
        <taxon>Bacteria</taxon>
        <taxon>Pseudomonadati</taxon>
        <taxon>Bacteroidota</taxon>
        <taxon>Flavobacteriia</taxon>
        <taxon>Flavobacteriales</taxon>
        <taxon>Flavobacteriaceae</taxon>
        <taxon>Flavobacterium</taxon>
    </lineage>
</organism>
<accession>A0A930UBR2</accession>
<evidence type="ECO:0000313" key="2">
    <source>
        <dbReference type="EMBL" id="MBF2708386.1"/>
    </source>
</evidence>
<dbReference type="Gene3D" id="3.90.550.10">
    <property type="entry name" value="Spore Coat Polysaccharide Biosynthesis Protein SpsA, Chain A"/>
    <property type="match status" value="1"/>
</dbReference>
<sequence length="280" mass="32222">MTNDFKKQDLEILVSTMNRNTLDFLIPMFPFCHFSDFSILIVNQTQENNLLVSEFPSIRVINSFEKGLSRSRNLALKNAIGKIVLIADDDVVYKKDFDTTIVHAHNQYNNKAVISFCIEKPNGMLFKKYLPNAKKDLSLLELFNVLSIEISINKLILDKLGITFDENFGLGSTFEMGEEAIFLSDIKEKNQQIAFVPSIIVMHSEISSIEKINFEQRYYIQGAFLSRVLKAYCFVGLVTKLFFDLKQKKLKMNHIPEAIKNANQGKIDYYYILNNEDTVN</sequence>
<evidence type="ECO:0000313" key="3">
    <source>
        <dbReference type="Proteomes" id="UP000646211"/>
    </source>
</evidence>
<dbReference type="InterPro" id="IPR029044">
    <property type="entry name" value="Nucleotide-diphossugar_trans"/>
</dbReference>
<dbReference type="SUPFAM" id="SSF53448">
    <property type="entry name" value="Nucleotide-diphospho-sugar transferases"/>
    <property type="match status" value="1"/>
</dbReference>
<keyword evidence="3" id="KW-1185">Reference proteome</keyword>
<dbReference type="Proteomes" id="UP000646211">
    <property type="component" value="Unassembled WGS sequence"/>
</dbReference>
<gene>
    <name evidence="2" type="ORF">IR213_07265</name>
</gene>
<dbReference type="InterPro" id="IPR001173">
    <property type="entry name" value="Glyco_trans_2-like"/>
</dbReference>
<evidence type="ECO:0000259" key="1">
    <source>
        <dbReference type="Pfam" id="PF00535"/>
    </source>
</evidence>
<name>A0A930UBR2_9FLAO</name>
<proteinExistence type="predicted"/>
<dbReference type="CDD" id="cd00761">
    <property type="entry name" value="Glyco_tranf_GTA_type"/>
    <property type="match status" value="1"/>
</dbReference>
<dbReference type="Pfam" id="PF00535">
    <property type="entry name" value="Glycos_transf_2"/>
    <property type="match status" value="1"/>
</dbReference>
<comment type="caution">
    <text evidence="2">The sequence shown here is derived from an EMBL/GenBank/DDBJ whole genome shotgun (WGS) entry which is preliminary data.</text>
</comment>
<protein>
    <submittedName>
        <fullName evidence="2">Glycosyltransferase family 2 protein</fullName>
    </submittedName>
</protein>
<feature type="domain" description="Glycosyltransferase 2-like" evidence="1">
    <location>
        <begin position="53"/>
        <end position="129"/>
    </location>
</feature>
<dbReference type="AlphaFoldDB" id="A0A930UBR2"/>
<dbReference type="EMBL" id="JADHEC010000012">
    <property type="protein sequence ID" value="MBF2708386.1"/>
    <property type="molecule type" value="Genomic_DNA"/>
</dbReference>
<reference evidence="2" key="1">
    <citation type="submission" date="2020-11" db="EMBL/GenBank/DDBJ databases">
        <title>Genome of Flavobacterium soyangense.</title>
        <authorList>
            <person name="Liu Q."/>
            <person name="Xin Y.-H."/>
        </authorList>
    </citation>
    <scope>NUCLEOTIDE SEQUENCE</scope>
    <source>
        <strain evidence="2">CGMCC 1.13493</strain>
    </source>
</reference>